<evidence type="ECO:0000256" key="1">
    <source>
        <dbReference type="ARBA" id="ARBA00006082"/>
    </source>
</evidence>
<dbReference type="InterPro" id="IPR014790">
    <property type="entry name" value="MutL_C"/>
</dbReference>
<dbReference type="OrthoDB" id="9763467at2"/>
<evidence type="ECO:0000256" key="2">
    <source>
        <dbReference type="ARBA" id="ARBA00021975"/>
    </source>
</evidence>
<organism evidence="8 9">
    <name type="scientific">Aureicoccus marinus</name>
    <dbReference type="NCBI Taxonomy" id="754435"/>
    <lineage>
        <taxon>Bacteria</taxon>
        <taxon>Pseudomonadati</taxon>
        <taxon>Bacteroidota</taxon>
        <taxon>Flavobacteriia</taxon>
        <taxon>Flavobacteriales</taxon>
        <taxon>Flavobacteriaceae</taxon>
        <taxon>Aureicoccus</taxon>
    </lineage>
</organism>
<accession>A0A2S7T5H6</accession>
<dbReference type="PANTHER" id="PTHR10073">
    <property type="entry name" value="DNA MISMATCH REPAIR PROTEIN MLH, PMS, MUTL"/>
    <property type="match status" value="1"/>
</dbReference>
<protein>
    <recommendedName>
        <fullName evidence="2 5">DNA mismatch repair protein MutL</fullName>
    </recommendedName>
</protein>
<dbReference type="PROSITE" id="PS00058">
    <property type="entry name" value="DNA_MISMATCH_REPAIR_1"/>
    <property type="match status" value="1"/>
</dbReference>
<keyword evidence="9" id="KW-1185">Reference proteome</keyword>
<feature type="domain" description="MutL C-terminal dimerisation" evidence="6">
    <location>
        <begin position="423"/>
        <end position="565"/>
    </location>
</feature>
<dbReference type="InterPro" id="IPR037198">
    <property type="entry name" value="MutL_C_sf"/>
</dbReference>
<dbReference type="FunFam" id="3.30.565.10:FF:000003">
    <property type="entry name" value="DNA mismatch repair endonuclease MutL"/>
    <property type="match status" value="1"/>
</dbReference>
<dbReference type="InterPro" id="IPR042120">
    <property type="entry name" value="MutL_C_dimsub"/>
</dbReference>
<evidence type="ECO:0000313" key="9">
    <source>
        <dbReference type="Proteomes" id="UP000239366"/>
    </source>
</evidence>
<dbReference type="InterPro" id="IPR014762">
    <property type="entry name" value="DNA_mismatch_repair_CS"/>
</dbReference>
<dbReference type="GO" id="GO:0016887">
    <property type="term" value="F:ATP hydrolysis activity"/>
    <property type="evidence" value="ECO:0007669"/>
    <property type="project" value="InterPro"/>
</dbReference>
<dbReference type="RefSeq" id="WP_105000341.1">
    <property type="nucleotide sequence ID" value="NZ_MQVX01000001.1"/>
</dbReference>
<dbReference type="InterPro" id="IPR020667">
    <property type="entry name" value="DNA_mismatch_repair_MutL"/>
</dbReference>
<evidence type="ECO:0000259" key="6">
    <source>
        <dbReference type="SMART" id="SM00853"/>
    </source>
</evidence>
<evidence type="ECO:0000259" key="7">
    <source>
        <dbReference type="SMART" id="SM01340"/>
    </source>
</evidence>
<dbReference type="CDD" id="cd00782">
    <property type="entry name" value="MutL_Trans"/>
    <property type="match status" value="1"/>
</dbReference>
<dbReference type="Gene3D" id="3.30.230.10">
    <property type="match status" value="1"/>
</dbReference>
<evidence type="ECO:0000256" key="4">
    <source>
        <dbReference type="ARBA" id="ARBA00023204"/>
    </source>
</evidence>
<dbReference type="AlphaFoldDB" id="A0A2S7T5H6"/>
<dbReference type="PANTHER" id="PTHR10073:SF12">
    <property type="entry name" value="DNA MISMATCH REPAIR PROTEIN MLH1"/>
    <property type="match status" value="1"/>
</dbReference>
<dbReference type="InterPro" id="IPR038973">
    <property type="entry name" value="MutL/Mlh/Pms-like"/>
</dbReference>
<dbReference type="Pfam" id="PF08676">
    <property type="entry name" value="MutL_C"/>
    <property type="match status" value="1"/>
</dbReference>
<name>A0A2S7T5H6_9FLAO</name>
<dbReference type="SUPFAM" id="SSF54211">
    <property type="entry name" value="Ribosomal protein S5 domain 2-like"/>
    <property type="match status" value="1"/>
</dbReference>
<dbReference type="Pfam" id="PF01119">
    <property type="entry name" value="DNA_mis_repair"/>
    <property type="match status" value="1"/>
</dbReference>
<dbReference type="NCBIfam" id="TIGR00585">
    <property type="entry name" value="mutl"/>
    <property type="match status" value="1"/>
</dbReference>
<gene>
    <name evidence="5" type="primary">mutL</name>
    <name evidence="8" type="ORF">BST99_02170</name>
</gene>
<dbReference type="HAMAP" id="MF_00149">
    <property type="entry name" value="DNA_mis_repair"/>
    <property type="match status" value="1"/>
</dbReference>
<dbReference type="InterPro" id="IPR002099">
    <property type="entry name" value="MutL/Mlh/PMS"/>
</dbReference>
<evidence type="ECO:0000256" key="5">
    <source>
        <dbReference type="HAMAP-Rule" id="MF_00149"/>
    </source>
</evidence>
<keyword evidence="3 5" id="KW-0227">DNA damage</keyword>
<feature type="domain" description="DNA mismatch repair protein S5" evidence="7">
    <location>
        <begin position="210"/>
        <end position="328"/>
    </location>
</feature>
<dbReference type="Gene3D" id="3.30.565.10">
    <property type="entry name" value="Histidine kinase-like ATPase, C-terminal domain"/>
    <property type="match status" value="1"/>
</dbReference>
<keyword evidence="4 5" id="KW-0234">DNA repair</keyword>
<sequence>MTEKRIQLLPEHVANQIAAGEVVQRPASVVKELMENAIDAGSDLIQLIVKEGGKTLIQVTDNGSGIPEEQVELAFQRHATSKIRQAEDLFQIQSKGFRGEALASIAAIAHVELQTRQAQDETGLRVRIEGGTLKEKEACASQVGSSFSVKQLFYNIPARRNFLKSDAVELRHITEEFQRIALAHPEVAFRFYSNGNVLFDLPPGNLKLRLVHVLGAKTKEKLVPVEEETDVVNLSGFILKPDYAKKSRGEQYFFVNNRFVKSPYLHHAVMAAYEGLLPANFYPGYFLFLEVDPARLDVNIHPTKTEVKFEDEQTLYAILRSAIKHSLGQFQVAPTLDFNRDPNLDTPYEYESKNPEKPLLQVDSSFNPFKDSSPRPARVSKEQIEATTEVYESGFSSLLIEEEPETTENRLFEEEPDYVEGMSCFQWKRKYLLVDSPKGLLAVDQSRAHQRVIYETFLGSMTVQAAASQQLLFPLELHFSKKQMMALTEIEDSLKALGFDFAIGEDQVLSVHGIPSLLPEGRIPHLIEQLIADYEEGMSAGEWTQAELLARTLCRSVSIRSGDVLEKEAQQALLSEWLACKETLLSPFHKLIYIRISEGDIHKKLN</sequence>
<dbReference type="Gene3D" id="3.30.1540.20">
    <property type="entry name" value="MutL, C-terminal domain, dimerisation subdomain"/>
    <property type="match status" value="1"/>
</dbReference>
<dbReference type="InterPro" id="IPR042121">
    <property type="entry name" value="MutL_C_regsub"/>
</dbReference>
<dbReference type="EMBL" id="MQVX01000001">
    <property type="protein sequence ID" value="PQJ14706.1"/>
    <property type="molecule type" value="Genomic_DNA"/>
</dbReference>
<dbReference type="InterPro" id="IPR014721">
    <property type="entry name" value="Ribsml_uS5_D2-typ_fold_subgr"/>
</dbReference>
<dbReference type="GO" id="GO:0032300">
    <property type="term" value="C:mismatch repair complex"/>
    <property type="evidence" value="ECO:0007669"/>
    <property type="project" value="InterPro"/>
</dbReference>
<dbReference type="SUPFAM" id="SSF118116">
    <property type="entry name" value="DNA mismatch repair protein MutL"/>
    <property type="match status" value="1"/>
</dbReference>
<evidence type="ECO:0000256" key="3">
    <source>
        <dbReference type="ARBA" id="ARBA00022763"/>
    </source>
</evidence>
<dbReference type="Pfam" id="PF13589">
    <property type="entry name" value="HATPase_c_3"/>
    <property type="match status" value="1"/>
</dbReference>
<dbReference type="GO" id="GO:0005524">
    <property type="term" value="F:ATP binding"/>
    <property type="evidence" value="ECO:0007669"/>
    <property type="project" value="InterPro"/>
</dbReference>
<dbReference type="SUPFAM" id="SSF55874">
    <property type="entry name" value="ATPase domain of HSP90 chaperone/DNA topoisomerase II/histidine kinase"/>
    <property type="match status" value="1"/>
</dbReference>
<comment type="similarity">
    <text evidence="1 5">Belongs to the DNA mismatch repair MutL/HexB family.</text>
</comment>
<dbReference type="Gene3D" id="3.30.1370.100">
    <property type="entry name" value="MutL, C-terminal domain, regulatory subdomain"/>
    <property type="match status" value="1"/>
</dbReference>
<comment type="function">
    <text evidence="5">This protein is involved in the repair of mismatches in DNA. It is required for dam-dependent methyl-directed DNA mismatch repair. May act as a 'molecular matchmaker', a protein that promotes the formation of a stable complex between two or more DNA-binding proteins in an ATP-dependent manner without itself being part of a final effector complex.</text>
</comment>
<dbReference type="GO" id="GO:0006298">
    <property type="term" value="P:mismatch repair"/>
    <property type="evidence" value="ECO:0007669"/>
    <property type="project" value="UniProtKB-UniRule"/>
</dbReference>
<proteinExistence type="inferred from homology"/>
<evidence type="ECO:0000313" key="8">
    <source>
        <dbReference type="EMBL" id="PQJ14706.1"/>
    </source>
</evidence>
<dbReference type="InterPro" id="IPR036890">
    <property type="entry name" value="HATPase_C_sf"/>
</dbReference>
<dbReference type="InterPro" id="IPR013507">
    <property type="entry name" value="DNA_mismatch_S5_2-like"/>
</dbReference>
<dbReference type="CDD" id="cd16926">
    <property type="entry name" value="HATPase_MutL-MLH-PMS-like"/>
    <property type="match status" value="1"/>
</dbReference>
<dbReference type="Proteomes" id="UP000239366">
    <property type="component" value="Unassembled WGS sequence"/>
</dbReference>
<dbReference type="GO" id="GO:0030983">
    <property type="term" value="F:mismatched DNA binding"/>
    <property type="evidence" value="ECO:0007669"/>
    <property type="project" value="InterPro"/>
</dbReference>
<comment type="caution">
    <text evidence="8">The sequence shown here is derived from an EMBL/GenBank/DDBJ whole genome shotgun (WGS) entry which is preliminary data.</text>
</comment>
<dbReference type="SMART" id="SM01340">
    <property type="entry name" value="DNA_mis_repair"/>
    <property type="match status" value="1"/>
</dbReference>
<dbReference type="SMART" id="SM00853">
    <property type="entry name" value="MutL_C"/>
    <property type="match status" value="1"/>
</dbReference>
<dbReference type="GO" id="GO:0140664">
    <property type="term" value="F:ATP-dependent DNA damage sensor activity"/>
    <property type="evidence" value="ECO:0007669"/>
    <property type="project" value="InterPro"/>
</dbReference>
<reference evidence="9" key="1">
    <citation type="submission" date="2016-11" db="EMBL/GenBank/DDBJ databases">
        <title>Trade-off between light-utilization and light-protection in marine flavobacteria.</title>
        <authorList>
            <person name="Kumagai Y."/>
            <person name="Yoshizawa S."/>
            <person name="Kogure K."/>
        </authorList>
    </citation>
    <scope>NUCLEOTIDE SEQUENCE [LARGE SCALE GENOMIC DNA]</scope>
    <source>
        <strain evidence="9">SG-18</strain>
    </source>
</reference>
<dbReference type="InterPro" id="IPR020568">
    <property type="entry name" value="Ribosomal_Su5_D2-typ_SF"/>
</dbReference>